<dbReference type="Gene3D" id="1.25.40.20">
    <property type="entry name" value="Ankyrin repeat-containing domain"/>
    <property type="match status" value="1"/>
</dbReference>
<evidence type="ECO:0000313" key="9">
    <source>
        <dbReference type="Proteomes" id="UP000677054"/>
    </source>
</evidence>
<feature type="region of interest" description="Disordered" evidence="6">
    <location>
        <begin position="843"/>
        <end position="882"/>
    </location>
</feature>
<accession>A0A7R8X9A6</accession>
<dbReference type="OrthoDB" id="5406014at2759"/>
<keyword evidence="7" id="KW-0812">Transmembrane</keyword>
<feature type="transmembrane region" description="Helical" evidence="7">
    <location>
        <begin position="1380"/>
        <end position="1397"/>
    </location>
</feature>
<feature type="compositionally biased region" description="Polar residues" evidence="6">
    <location>
        <begin position="631"/>
        <end position="640"/>
    </location>
</feature>
<dbReference type="InterPro" id="IPR047184">
    <property type="entry name" value="KANK1-4"/>
</dbReference>
<feature type="transmembrane region" description="Helical" evidence="7">
    <location>
        <begin position="1176"/>
        <end position="1193"/>
    </location>
</feature>
<evidence type="ECO:0000256" key="7">
    <source>
        <dbReference type="SAM" id="Phobius"/>
    </source>
</evidence>
<keyword evidence="7" id="KW-0472">Membrane</keyword>
<feature type="compositionally biased region" description="Pro residues" evidence="6">
    <location>
        <begin position="1150"/>
        <end position="1161"/>
    </location>
</feature>
<feature type="transmembrane region" description="Helical" evidence="7">
    <location>
        <begin position="1326"/>
        <end position="1345"/>
    </location>
</feature>
<feature type="repeat" description="ANK" evidence="4">
    <location>
        <begin position="1030"/>
        <end position="1062"/>
    </location>
</feature>
<dbReference type="PRINTS" id="PR01415">
    <property type="entry name" value="ANKYRIN"/>
</dbReference>
<evidence type="ECO:0000256" key="2">
    <source>
        <dbReference type="ARBA" id="ARBA00023043"/>
    </source>
</evidence>
<dbReference type="GO" id="GO:0030837">
    <property type="term" value="P:negative regulation of actin filament polymerization"/>
    <property type="evidence" value="ECO:0007669"/>
    <property type="project" value="InterPro"/>
</dbReference>
<feature type="repeat" description="ANK" evidence="4">
    <location>
        <begin position="958"/>
        <end position="991"/>
    </location>
</feature>
<evidence type="ECO:0000256" key="5">
    <source>
        <dbReference type="SAM" id="Coils"/>
    </source>
</evidence>
<reference evidence="8" key="1">
    <citation type="submission" date="2020-11" db="EMBL/GenBank/DDBJ databases">
        <authorList>
            <person name="Tran Van P."/>
        </authorList>
    </citation>
    <scope>NUCLEOTIDE SEQUENCE</scope>
</reference>
<dbReference type="InterPro" id="IPR002110">
    <property type="entry name" value="Ankyrin_rpt"/>
</dbReference>
<dbReference type="EMBL" id="CAJPEV010000444">
    <property type="protein sequence ID" value="CAG0885366.1"/>
    <property type="molecule type" value="Genomic_DNA"/>
</dbReference>
<keyword evidence="7" id="KW-1133">Transmembrane helix</keyword>
<evidence type="ECO:0008006" key="10">
    <source>
        <dbReference type="Google" id="ProtNLM"/>
    </source>
</evidence>
<dbReference type="SUPFAM" id="SSF48403">
    <property type="entry name" value="Ankyrin repeat"/>
    <property type="match status" value="1"/>
</dbReference>
<feature type="region of interest" description="Disordered" evidence="6">
    <location>
        <begin position="631"/>
        <end position="662"/>
    </location>
</feature>
<feature type="compositionally biased region" description="Polar residues" evidence="6">
    <location>
        <begin position="740"/>
        <end position="749"/>
    </location>
</feature>
<name>A0A7R8X9A6_9CRUS</name>
<dbReference type="Pfam" id="PF12075">
    <property type="entry name" value="KN_motif"/>
    <property type="match status" value="1"/>
</dbReference>
<proteinExistence type="predicted"/>
<protein>
    <recommendedName>
        <fullName evidence="10">NADH-ubiquinone oxidoreductase subunit B14.7</fullName>
    </recommendedName>
</protein>
<dbReference type="Proteomes" id="UP000677054">
    <property type="component" value="Unassembled WGS sequence"/>
</dbReference>
<feature type="region of interest" description="Disordered" evidence="6">
    <location>
        <begin position="150"/>
        <end position="206"/>
    </location>
</feature>
<evidence type="ECO:0000256" key="4">
    <source>
        <dbReference type="PROSITE-ProRule" id="PRU00023"/>
    </source>
</evidence>
<sequence>MERTGILMLPWPVMMLTNTDEGMDLSDTKTSLSSRVNGRVVPKKVSCPYGYHIDLDFVRYCEALSSGAYLKQLRKIKKYKRKQRRSLEVMLGHVPDSPSHEAVQRKFSLPDMTIPKWTPSLVPKHPPPDILSTPEVLQDALKDAMLDFEETYERSQQSSRENSLNRSKAVPPSLDLLSSTHPQTEKGRLGLLGSNTSLDSITSPSDDEKAIKELGERNSNKIPDSDVDGEIDRASVVSFASSGVSQGMLQGIREQMANSLRRTKELEEQVKSIPVLHVQLSVLREERRQLFLQLQKLKKHQSWFPGEQKEKKKLEKTEVKPCEKESLSLERMGSLRRKQKEDGKGLRDVGTTCSVLTRDVGVSHVGPSVKTRGTLTLGLPQGQEPEKKREVKSKPCLKCFQRSQVKMMSVETMTDEEKPKQSRYETLIRQLSESSTVTRMNQTQDHPPPIAVDNSTNTVAVRTRTRSTNTLEDILSVQEHEALIRESADRLAEEFALLKRSQVKETRVVGVQTIYTEEETKPFFSSRGLQTDLTGDAISSLEHDVESMSCLLDKKTLDQNSCEEVRTDDFGVQVCMEASWENMPLRRSIGTGEESIYTLPPCPKCMAASLRTRDISVGTEENSMLLVRPSCTTNTSSQTDPLEAVSKKEKSVEEKGINTEAESGEKGLVHACDKCQGQIKSAVEDMLKTKGPGSSPQQLPPVPSSRIPRPTGESKIPQRSPHSIRKAPEVPPRLKKSGFMQRTASQRSPSAERRSTAGVVRSASSDRVRPNNVGRVQRSSSAEGLGERSQDVGKAKVRAERSEVLGGREACGIVNKAFEDLTSGKSLQWIDVSCVDDSVVHVGSREESGSESDSEFDPHSPRLFRPIHPSGELLPRGPRKEPSKELMGALKVLKDSMTRPGKTSSSALSTPLSVIQREWFQVAGRKDSDPHSVEDYMDVFEEVSHEVLRRIVNLIDPSGNTVMHYAVSYGNFDLVSVLLDSKVCDVNIQNKAGYTCLMLVALARLDSDAHGHVVRRLFSLGDVNIKASQHGQTALMLAVSHGRLDMVRLLIDAGADLNIQDADGSTALMCASEHGHLDIVRYILAQPDCDASMVDSDGSTALQIAMDAGHKDIGVLLYAHMNFSRGNSPYSSLRMRRSRGGQIPGRSAITPPPRTPPPASPSPSRKSTNTTRDGEWGIFVLTVIIIIIFQYHFQIHHFCIEATEGVIQAQAIRYKMKGDLNLTPEQKEEHVRELREKYEEQMKKKPLRAPLLQLLMNPPRESIGVDTRFAIFRLLDINKYDYYDTPDGHDLMEKLKFCSRYSFAAGATAGMYNALMYARPKTRFEGLLAFTRGFIPFAAIGPLYASTVYVSTNMREKDDQWNHFFGGLSIGALYTAKLKLPFSGAVIGLLLGFVAALQKDMKMHGGFLVLPNTHFRPEVAVFGSTMDYSTKPSFDEERGKDRTWSDIQ</sequence>
<dbReference type="InterPro" id="IPR021939">
    <property type="entry name" value="KN_motif"/>
</dbReference>
<keyword evidence="3 5" id="KW-0175">Coiled coil</keyword>
<dbReference type="FunFam" id="1.25.40.20:FF:000243">
    <property type="entry name" value="Uncharacterized protein, isoform D"/>
    <property type="match status" value="1"/>
</dbReference>
<dbReference type="EMBL" id="LR899961">
    <property type="protein sequence ID" value="CAD7243523.1"/>
    <property type="molecule type" value="Genomic_DNA"/>
</dbReference>
<dbReference type="PROSITE" id="PS50297">
    <property type="entry name" value="ANK_REP_REGION"/>
    <property type="match status" value="2"/>
</dbReference>
<feature type="compositionally biased region" description="Basic and acidic residues" evidence="6">
    <location>
        <begin position="785"/>
        <end position="795"/>
    </location>
</feature>
<feature type="compositionally biased region" description="Polar residues" evidence="6">
    <location>
        <begin position="154"/>
        <end position="166"/>
    </location>
</feature>
<dbReference type="Pfam" id="PF13857">
    <property type="entry name" value="Ank_5"/>
    <property type="match status" value="1"/>
</dbReference>
<feature type="coiled-coil region" evidence="5">
    <location>
        <begin position="249"/>
        <end position="300"/>
    </location>
</feature>
<feature type="region of interest" description="Disordered" evidence="6">
    <location>
        <begin position="687"/>
        <end position="795"/>
    </location>
</feature>
<dbReference type="PROSITE" id="PS50088">
    <property type="entry name" value="ANK_REPEAT"/>
    <property type="match status" value="2"/>
</dbReference>
<dbReference type="InterPro" id="IPR036770">
    <property type="entry name" value="Ankyrin_rpt-contain_sf"/>
</dbReference>
<evidence type="ECO:0000313" key="8">
    <source>
        <dbReference type="EMBL" id="CAD7243523.1"/>
    </source>
</evidence>
<keyword evidence="1" id="KW-0677">Repeat</keyword>
<evidence type="ECO:0000256" key="3">
    <source>
        <dbReference type="ARBA" id="ARBA00023054"/>
    </source>
</evidence>
<dbReference type="GO" id="GO:0005737">
    <property type="term" value="C:cytoplasm"/>
    <property type="evidence" value="ECO:0007669"/>
    <property type="project" value="TreeGrafter"/>
</dbReference>
<organism evidence="8">
    <name type="scientific">Darwinula stevensoni</name>
    <dbReference type="NCBI Taxonomy" id="69355"/>
    <lineage>
        <taxon>Eukaryota</taxon>
        <taxon>Metazoa</taxon>
        <taxon>Ecdysozoa</taxon>
        <taxon>Arthropoda</taxon>
        <taxon>Crustacea</taxon>
        <taxon>Oligostraca</taxon>
        <taxon>Ostracoda</taxon>
        <taxon>Podocopa</taxon>
        <taxon>Podocopida</taxon>
        <taxon>Darwinulocopina</taxon>
        <taxon>Darwinuloidea</taxon>
        <taxon>Darwinulidae</taxon>
        <taxon>Darwinula</taxon>
    </lineage>
</organism>
<evidence type="ECO:0000256" key="1">
    <source>
        <dbReference type="ARBA" id="ARBA00022737"/>
    </source>
</evidence>
<keyword evidence="9" id="KW-1185">Reference proteome</keyword>
<dbReference type="GO" id="GO:0005856">
    <property type="term" value="C:cytoskeleton"/>
    <property type="evidence" value="ECO:0007669"/>
    <property type="project" value="TreeGrafter"/>
</dbReference>
<dbReference type="Pfam" id="PF12796">
    <property type="entry name" value="Ank_2"/>
    <property type="match status" value="1"/>
</dbReference>
<gene>
    <name evidence="8" type="ORF">DSTB1V02_LOCUS3441</name>
</gene>
<dbReference type="PANTHER" id="PTHR24168">
    <property type="entry name" value="KN MOTIF AND ANKYRIN REPEAT DOMAIN-CONTAINING"/>
    <property type="match status" value="1"/>
</dbReference>
<dbReference type="PANTHER" id="PTHR24168:SF21">
    <property type="entry name" value="KANK, ISOFORM D"/>
    <property type="match status" value="1"/>
</dbReference>
<feature type="compositionally biased region" description="Basic and acidic residues" evidence="6">
    <location>
        <begin position="645"/>
        <end position="662"/>
    </location>
</feature>
<feature type="region of interest" description="Disordered" evidence="6">
    <location>
        <begin position="1129"/>
        <end position="1170"/>
    </location>
</feature>
<evidence type="ECO:0000256" key="6">
    <source>
        <dbReference type="SAM" id="MobiDB-lite"/>
    </source>
</evidence>
<dbReference type="SMART" id="SM00248">
    <property type="entry name" value="ANK"/>
    <property type="match status" value="5"/>
</dbReference>
<feature type="compositionally biased region" description="Polar residues" evidence="6">
    <location>
        <begin position="193"/>
        <end position="204"/>
    </location>
</feature>
<keyword evidence="2 4" id="KW-0040">ANK repeat</keyword>